<reference evidence="1 2" key="1">
    <citation type="submission" date="2021-03" db="EMBL/GenBank/DDBJ databases">
        <title>Complete genome of Streptomyces formicae strain 1H-GS9 (DSM 100524).</title>
        <authorList>
            <person name="Atanasov K.E."/>
            <person name="Altabella T."/>
            <person name="Ferrer A."/>
        </authorList>
    </citation>
    <scope>NUCLEOTIDE SEQUENCE [LARGE SCALE GENOMIC DNA]</scope>
    <source>
        <strain evidence="1 2">1H-GS9</strain>
    </source>
</reference>
<dbReference type="Proteomes" id="UP000828924">
    <property type="component" value="Chromosome"/>
</dbReference>
<sequence length="63" mass="6740">MQSFSGTAGFSGSWKYWSVPSLAPGASWSTELPMTVASSYDASTALLHIRTGLSDTRWAVVVQ</sequence>
<organism evidence="1 2">
    <name type="scientific">Streptomyces formicae</name>
    <dbReference type="NCBI Taxonomy" id="1616117"/>
    <lineage>
        <taxon>Bacteria</taxon>
        <taxon>Bacillati</taxon>
        <taxon>Actinomycetota</taxon>
        <taxon>Actinomycetes</taxon>
        <taxon>Kitasatosporales</taxon>
        <taxon>Streptomycetaceae</taxon>
        <taxon>Streptomyces</taxon>
    </lineage>
</organism>
<protein>
    <submittedName>
        <fullName evidence="1">Uncharacterized protein</fullName>
    </submittedName>
</protein>
<keyword evidence="2" id="KW-1185">Reference proteome</keyword>
<evidence type="ECO:0000313" key="2">
    <source>
        <dbReference type="Proteomes" id="UP000828924"/>
    </source>
</evidence>
<accession>A0ABY3WGY8</accession>
<dbReference type="RefSeq" id="WP_242330424.1">
    <property type="nucleotide sequence ID" value="NZ_CP071872.1"/>
</dbReference>
<evidence type="ECO:0000313" key="1">
    <source>
        <dbReference type="EMBL" id="UNM11839.1"/>
    </source>
</evidence>
<gene>
    <name evidence="1" type="ORF">J4032_10040</name>
</gene>
<proteinExistence type="predicted"/>
<dbReference type="EMBL" id="CP071872">
    <property type="protein sequence ID" value="UNM11839.1"/>
    <property type="molecule type" value="Genomic_DNA"/>
</dbReference>
<name>A0ABY3WGY8_9ACTN</name>